<evidence type="ECO:0000256" key="1">
    <source>
        <dbReference type="SAM" id="MobiDB-lite"/>
    </source>
</evidence>
<dbReference type="AlphaFoldDB" id="A0A4R8QZN7"/>
<evidence type="ECO:0000313" key="2">
    <source>
        <dbReference type="EMBL" id="TDZ47249.1"/>
    </source>
</evidence>
<keyword evidence="3" id="KW-1185">Reference proteome</keyword>
<protein>
    <submittedName>
        <fullName evidence="2">Uncharacterized protein</fullName>
    </submittedName>
</protein>
<evidence type="ECO:0000313" key="3">
    <source>
        <dbReference type="Proteomes" id="UP000295165"/>
    </source>
</evidence>
<dbReference type="Proteomes" id="UP000295165">
    <property type="component" value="Unassembled WGS sequence"/>
</dbReference>
<gene>
    <name evidence="2" type="ORF">CCUG63697_04680</name>
</gene>
<dbReference type="EMBL" id="PECC01000031">
    <property type="protein sequence ID" value="TDZ47249.1"/>
    <property type="molecule type" value="Genomic_DNA"/>
</dbReference>
<organism evidence="2 3">
    <name type="scientific">Mycobacteroides franklinii</name>
    <dbReference type="NCBI Taxonomy" id="948102"/>
    <lineage>
        <taxon>Bacteria</taxon>
        <taxon>Bacillati</taxon>
        <taxon>Actinomycetota</taxon>
        <taxon>Actinomycetes</taxon>
        <taxon>Mycobacteriales</taxon>
        <taxon>Mycobacteriaceae</taxon>
        <taxon>Mycobacteroides</taxon>
    </lineage>
</organism>
<feature type="compositionally biased region" description="Gly residues" evidence="1">
    <location>
        <begin position="128"/>
        <end position="138"/>
    </location>
</feature>
<accession>A0A4R8QZN7</accession>
<comment type="caution">
    <text evidence="2">The sequence shown here is derived from an EMBL/GenBank/DDBJ whole genome shotgun (WGS) entry which is preliminary data.</text>
</comment>
<proteinExistence type="predicted"/>
<reference evidence="2 3" key="1">
    <citation type="journal article" date="2019" name="Sci. Rep.">
        <title>Extended insight into the Mycobacterium chelonae-abscessus complex through whole genome sequencing of Mycobacterium salmoniphilum outbreak and Mycobacterium salmoniphilum-like strains.</title>
        <authorList>
            <person name="Behra P.R.K."/>
            <person name="Das S."/>
            <person name="Pettersson B.M.F."/>
            <person name="Shirreff L."/>
            <person name="DuCote T."/>
            <person name="Jacobsson K.G."/>
            <person name="Ennis D.G."/>
            <person name="Kirsebom L.A."/>
        </authorList>
    </citation>
    <scope>NUCLEOTIDE SEQUENCE [LARGE SCALE GENOMIC DNA]</scope>
    <source>
        <strain evidence="2 3">CCUG 63697</strain>
    </source>
</reference>
<name>A0A4R8QZN7_9MYCO</name>
<feature type="region of interest" description="Disordered" evidence="1">
    <location>
        <begin position="126"/>
        <end position="145"/>
    </location>
</feature>
<dbReference type="AntiFam" id="ANF00178">
    <property type="entry name" value="Shadow ORF (opposite dhbF)"/>
</dbReference>
<sequence length="240" mass="27373">MSQSVRCLIQPAIGHRTVTETDRDRLRITNHLLGEQLRNRQRPWYRPNQSRTITPHIQRGTLSLFANVDCRQRPPWINGHRRQHVLEPVREGAGIAVREQIPHTRRAEEELFIVLDKDKPELIHQAGVGHGPRSGGSGEVRQTGGRNEVDGRVIRRSLTPLESRLVLKGTQRKSLMLQSFLDPRVDMLAKAGHGSRRRGCQSQRYDAGAHARHEQCLWAHPSTHGEIEYHLGTTDLAMHQ</sequence>